<dbReference type="OrthoDB" id="9780777at2"/>
<evidence type="ECO:0000259" key="3">
    <source>
        <dbReference type="Pfam" id="PF16861"/>
    </source>
</evidence>
<dbReference type="PANTHER" id="PTHR34847">
    <property type="entry name" value="NODULATION PROTEIN U"/>
    <property type="match status" value="1"/>
</dbReference>
<comment type="similarity">
    <text evidence="1">Belongs to the NodU/CmcH family.</text>
</comment>
<dbReference type="AlphaFoldDB" id="A0A5M9WTT6"/>
<name>A0A5M9WTT6_PAEAM</name>
<dbReference type="Gene3D" id="3.30.420.40">
    <property type="match status" value="2"/>
</dbReference>
<evidence type="ECO:0000313" key="5">
    <source>
        <dbReference type="Proteomes" id="UP000323664"/>
    </source>
</evidence>
<gene>
    <name evidence="4" type="ORF">EC604_14515</name>
</gene>
<evidence type="ECO:0000313" key="4">
    <source>
        <dbReference type="EMBL" id="KAA8785054.1"/>
    </source>
</evidence>
<proteinExistence type="inferred from homology"/>
<evidence type="ECO:0000259" key="2">
    <source>
        <dbReference type="Pfam" id="PF02543"/>
    </source>
</evidence>
<evidence type="ECO:0000256" key="1">
    <source>
        <dbReference type="ARBA" id="ARBA00006129"/>
    </source>
</evidence>
<feature type="domain" description="Carbamoyltransferase" evidence="2">
    <location>
        <begin position="27"/>
        <end position="336"/>
    </location>
</feature>
<dbReference type="Gene3D" id="3.90.870.20">
    <property type="entry name" value="Carbamoyltransferase, C-terminal domain"/>
    <property type="match status" value="1"/>
</dbReference>
<dbReference type="Proteomes" id="UP000323664">
    <property type="component" value="Unassembled WGS sequence"/>
</dbReference>
<dbReference type="RefSeq" id="WP_123064855.1">
    <property type="nucleotide sequence ID" value="NZ_RIAS01000007.1"/>
</dbReference>
<organism evidence="4 5">
    <name type="scientific">Paenibacillus amylolyticus</name>
    <dbReference type="NCBI Taxonomy" id="1451"/>
    <lineage>
        <taxon>Bacteria</taxon>
        <taxon>Bacillati</taxon>
        <taxon>Bacillota</taxon>
        <taxon>Bacilli</taxon>
        <taxon>Bacillales</taxon>
        <taxon>Paenibacillaceae</taxon>
        <taxon>Paenibacillus</taxon>
    </lineage>
</organism>
<reference evidence="4 5" key="1">
    <citation type="journal article" date="2019" name="J. Ind. Microbiol. Biotechnol.">
        <title>Paenibacillus amylolyticus 27C64 has a diverse set of carbohydrate-active enzymes and complete pectin deconstruction system.</title>
        <authorList>
            <person name="Keggi C."/>
            <person name="Doran-Peterson J."/>
        </authorList>
    </citation>
    <scope>NUCLEOTIDE SEQUENCE [LARGE SCALE GENOMIC DNA]</scope>
    <source>
        <strain evidence="4 5">27C64</strain>
    </source>
</reference>
<dbReference type="Pfam" id="PF02543">
    <property type="entry name" value="Carbam_trans_N"/>
    <property type="match status" value="1"/>
</dbReference>
<dbReference type="CDD" id="cd24099">
    <property type="entry name" value="ASKHA_NBD_NovN-like_N"/>
    <property type="match status" value="1"/>
</dbReference>
<dbReference type="InterPro" id="IPR031730">
    <property type="entry name" value="Carbam_trans_C"/>
</dbReference>
<dbReference type="GO" id="GO:0003824">
    <property type="term" value="F:catalytic activity"/>
    <property type="evidence" value="ECO:0007669"/>
    <property type="project" value="InterPro"/>
</dbReference>
<dbReference type="EMBL" id="RIAS01000007">
    <property type="protein sequence ID" value="KAA8785054.1"/>
    <property type="molecule type" value="Genomic_DNA"/>
</dbReference>
<dbReference type="InterPro" id="IPR043129">
    <property type="entry name" value="ATPase_NBD"/>
</dbReference>
<accession>A0A5M9WTT6</accession>
<feature type="domain" description="Carbamoyltransferase C-terminal" evidence="3">
    <location>
        <begin position="392"/>
        <end position="565"/>
    </location>
</feature>
<dbReference type="Pfam" id="PF16861">
    <property type="entry name" value="Carbam_trans_C"/>
    <property type="match status" value="1"/>
</dbReference>
<dbReference type="InterPro" id="IPR038152">
    <property type="entry name" value="Carbam_trans_C_sf"/>
</dbReference>
<comment type="caution">
    <text evidence="4">The sequence shown here is derived from an EMBL/GenBank/DDBJ whole genome shotgun (WGS) entry which is preliminary data.</text>
</comment>
<protein>
    <submittedName>
        <fullName evidence="4">Nodulation protein</fullName>
    </submittedName>
</protein>
<dbReference type="PANTHER" id="PTHR34847:SF1">
    <property type="entry name" value="NODULATION PROTEIN U"/>
    <property type="match status" value="1"/>
</dbReference>
<dbReference type="InterPro" id="IPR051338">
    <property type="entry name" value="NodU/CmcH_Carbamoyltrnsfr"/>
</dbReference>
<dbReference type="InterPro" id="IPR003696">
    <property type="entry name" value="Carbtransf_dom"/>
</dbReference>
<sequence length="670" mass="76121">MIILGLTGNLNKIFEQTNEVPYDTDCDAAAVLIINGKVVTAIEEERLNRIKHSPKAPLLAIKACLNMNNIRMSDVDRIAIFGNEDIQDNKYRTQFLYNNYQGDRRVTNIRSALCDLLEEEFQEKVDPRKFIFVSHHIAHAYSAFIASGFQKSLVLSIDGAGDGISGLILNGENGKMEIIRTIESSDSLGFFYMKVVRFLGYSIGDEYKIMGLAPYGDPSVYRKIFRKLYKLGENGTFTLSHDKLDVLFYMLSPRLKGEPIEQSHKDLAAAVQETLEIIVMHILDYYKELTGHNNLSMAGGVAHNCSMTGKILYSNLFDDIYIQPASHDAGNALGAAYYVLLNEEPEVSYSRLNDVYLGEDIGDDKQIEQELQLWKEFIDISKPENIVEECSQLLADGNVIGWVQGRSEFGPRALGNRSILADPRPSENKNIINRMIKTREDYRPFAPAILEESAREYFEIPEQYGANMFSFMNMVLKVRREKQKSLGAVTHVDGSARVQTVSSTTNRLFYNLIASFEKKTGVPVLLNTSFNNNYEPIVDSINDSVVCFLTTQLNYLCIGNFLIRKRPLKSEAVMKLIPVLPQYVSLNKRKKTSNDGVQMDYVYEISFCYFFGQTVSISKKVYDFLIEVDHSKSVGEIIQNQSLFNIDERIKIEDIVDLWTRRLLKLTVKK</sequence>
<dbReference type="SUPFAM" id="SSF53067">
    <property type="entry name" value="Actin-like ATPase domain"/>
    <property type="match status" value="1"/>
</dbReference>